<dbReference type="GO" id="GO:0006235">
    <property type="term" value="P:dTTP biosynthetic process"/>
    <property type="evidence" value="ECO:0007669"/>
    <property type="project" value="UniProtKB-UniRule"/>
</dbReference>
<evidence type="ECO:0000256" key="1">
    <source>
        <dbReference type="ARBA" id="ARBA00009776"/>
    </source>
</evidence>
<dbReference type="FunFam" id="3.40.50.300:FF:000225">
    <property type="entry name" value="Thymidylate kinase"/>
    <property type="match status" value="1"/>
</dbReference>
<organism evidence="14 15">
    <name type="scientific">Hyphomonas oceanitis SCH89</name>
    <dbReference type="NCBI Taxonomy" id="1280953"/>
    <lineage>
        <taxon>Bacteria</taxon>
        <taxon>Pseudomonadati</taxon>
        <taxon>Pseudomonadota</taxon>
        <taxon>Alphaproteobacteria</taxon>
        <taxon>Hyphomonadales</taxon>
        <taxon>Hyphomonadaceae</taxon>
        <taxon>Hyphomonas</taxon>
    </lineage>
</organism>
<feature type="binding site" evidence="12">
    <location>
        <begin position="15"/>
        <end position="22"/>
    </location>
    <ligand>
        <name>ATP</name>
        <dbReference type="ChEBI" id="CHEBI:30616"/>
    </ligand>
</feature>
<dbReference type="Pfam" id="PF02223">
    <property type="entry name" value="Thymidylate_kin"/>
    <property type="match status" value="1"/>
</dbReference>
<dbReference type="eggNOG" id="COG0125">
    <property type="taxonomic scope" value="Bacteria"/>
</dbReference>
<dbReference type="NCBIfam" id="TIGR00041">
    <property type="entry name" value="DTMP_kinase"/>
    <property type="match status" value="1"/>
</dbReference>
<dbReference type="GO" id="GO:0005829">
    <property type="term" value="C:cytosol"/>
    <property type="evidence" value="ECO:0007669"/>
    <property type="project" value="TreeGrafter"/>
</dbReference>
<keyword evidence="5 12" id="KW-0545">Nucleotide biosynthesis</keyword>
<dbReference type="GO" id="GO:0006227">
    <property type="term" value="P:dUDP biosynthetic process"/>
    <property type="evidence" value="ECO:0007669"/>
    <property type="project" value="TreeGrafter"/>
</dbReference>
<dbReference type="STRING" id="1280953.HOC_12723"/>
<evidence type="ECO:0000313" key="15">
    <source>
        <dbReference type="Proteomes" id="UP000024942"/>
    </source>
</evidence>
<evidence type="ECO:0000256" key="5">
    <source>
        <dbReference type="ARBA" id="ARBA00022727"/>
    </source>
</evidence>
<evidence type="ECO:0000256" key="3">
    <source>
        <dbReference type="ARBA" id="ARBA00017144"/>
    </source>
</evidence>
<dbReference type="SUPFAM" id="SSF52540">
    <property type="entry name" value="P-loop containing nucleoside triphosphate hydrolases"/>
    <property type="match status" value="1"/>
</dbReference>
<keyword evidence="8 12" id="KW-0067">ATP-binding</keyword>
<dbReference type="EMBL" id="ARYL01000018">
    <property type="protein sequence ID" value="KDA02072.1"/>
    <property type="molecule type" value="Genomic_DNA"/>
</dbReference>
<dbReference type="Gene3D" id="3.40.50.300">
    <property type="entry name" value="P-loop containing nucleotide triphosphate hydrolases"/>
    <property type="match status" value="1"/>
</dbReference>
<evidence type="ECO:0000256" key="2">
    <source>
        <dbReference type="ARBA" id="ARBA00012980"/>
    </source>
</evidence>
<comment type="function">
    <text evidence="11 12">Phosphorylation of dTMP to form dTDP in both de novo and salvage pathways of dTTP synthesis.</text>
</comment>
<evidence type="ECO:0000256" key="10">
    <source>
        <dbReference type="ARBA" id="ARBA00048743"/>
    </source>
</evidence>
<evidence type="ECO:0000256" key="4">
    <source>
        <dbReference type="ARBA" id="ARBA00022679"/>
    </source>
</evidence>
<dbReference type="OrthoDB" id="9774907at2"/>
<dbReference type="EC" id="2.7.4.9" evidence="2 12"/>
<feature type="domain" description="Thymidylate kinase-like" evidence="13">
    <location>
        <begin position="13"/>
        <end position="201"/>
    </location>
</feature>
<dbReference type="GO" id="GO:0004798">
    <property type="term" value="F:dTMP kinase activity"/>
    <property type="evidence" value="ECO:0007669"/>
    <property type="project" value="UniProtKB-UniRule"/>
</dbReference>
<dbReference type="HAMAP" id="MF_00165">
    <property type="entry name" value="Thymidylate_kinase"/>
    <property type="match status" value="1"/>
</dbReference>
<evidence type="ECO:0000256" key="11">
    <source>
        <dbReference type="ARBA" id="ARBA00057735"/>
    </source>
</evidence>
<keyword evidence="15" id="KW-1185">Reference proteome</keyword>
<name>A0A059G5F0_9PROT</name>
<dbReference type="GO" id="GO:0005524">
    <property type="term" value="F:ATP binding"/>
    <property type="evidence" value="ECO:0007669"/>
    <property type="project" value="UniProtKB-UniRule"/>
</dbReference>
<dbReference type="PROSITE" id="PS01331">
    <property type="entry name" value="THYMIDYLATE_KINASE"/>
    <property type="match status" value="1"/>
</dbReference>
<evidence type="ECO:0000256" key="8">
    <source>
        <dbReference type="ARBA" id="ARBA00022840"/>
    </source>
</evidence>
<comment type="similarity">
    <text evidence="1 12">Belongs to the thymidylate kinase family.</text>
</comment>
<dbReference type="AlphaFoldDB" id="A0A059G5F0"/>
<evidence type="ECO:0000256" key="9">
    <source>
        <dbReference type="ARBA" id="ARBA00029962"/>
    </source>
</evidence>
<dbReference type="Proteomes" id="UP000024942">
    <property type="component" value="Unassembled WGS sequence"/>
</dbReference>
<keyword evidence="4 12" id="KW-0808">Transferase</keyword>
<dbReference type="InterPro" id="IPR018094">
    <property type="entry name" value="Thymidylate_kinase"/>
</dbReference>
<comment type="catalytic activity">
    <reaction evidence="10 12">
        <text>dTMP + ATP = dTDP + ADP</text>
        <dbReference type="Rhea" id="RHEA:13517"/>
        <dbReference type="ChEBI" id="CHEBI:30616"/>
        <dbReference type="ChEBI" id="CHEBI:58369"/>
        <dbReference type="ChEBI" id="CHEBI:63528"/>
        <dbReference type="ChEBI" id="CHEBI:456216"/>
        <dbReference type="EC" id="2.7.4.9"/>
    </reaction>
</comment>
<proteinExistence type="inferred from homology"/>
<evidence type="ECO:0000313" key="14">
    <source>
        <dbReference type="EMBL" id="KDA02072.1"/>
    </source>
</evidence>
<dbReference type="PANTHER" id="PTHR10344">
    <property type="entry name" value="THYMIDYLATE KINASE"/>
    <property type="match status" value="1"/>
</dbReference>
<dbReference type="InterPro" id="IPR039430">
    <property type="entry name" value="Thymidylate_kin-like_dom"/>
</dbReference>
<protein>
    <recommendedName>
        <fullName evidence="3 12">Thymidylate kinase</fullName>
        <ecNumber evidence="2 12">2.7.4.9</ecNumber>
    </recommendedName>
    <alternativeName>
        <fullName evidence="9 12">dTMP kinase</fullName>
    </alternativeName>
</protein>
<dbReference type="PANTHER" id="PTHR10344:SF4">
    <property type="entry name" value="UMP-CMP KINASE 2, MITOCHONDRIAL"/>
    <property type="match status" value="1"/>
</dbReference>
<accession>A0A059G5F0</accession>
<gene>
    <name evidence="12" type="primary">tmk</name>
    <name evidence="14" type="ORF">HOC_12723</name>
</gene>
<dbReference type="PATRIC" id="fig|1280953.3.peg.2563"/>
<evidence type="ECO:0000256" key="7">
    <source>
        <dbReference type="ARBA" id="ARBA00022777"/>
    </source>
</evidence>
<dbReference type="CDD" id="cd01672">
    <property type="entry name" value="TMPK"/>
    <property type="match status" value="1"/>
</dbReference>
<evidence type="ECO:0000256" key="6">
    <source>
        <dbReference type="ARBA" id="ARBA00022741"/>
    </source>
</evidence>
<comment type="caution">
    <text evidence="14">The sequence shown here is derived from an EMBL/GenBank/DDBJ whole genome shotgun (WGS) entry which is preliminary data.</text>
</comment>
<reference evidence="14 15" key="1">
    <citation type="journal article" date="2014" name="Antonie Van Leeuwenhoek">
        <title>Hyphomonas beringensis sp. nov. and Hyphomonas chukchiensis sp. nov., isolated from surface seawater of the Bering Sea and Chukchi Sea.</title>
        <authorList>
            <person name="Li C."/>
            <person name="Lai Q."/>
            <person name="Li G."/>
            <person name="Dong C."/>
            <person name="Wang J."/>
            <person name="Liao Y."/>
            <person name="Shao Z."/>
        </authorList>
    </citation>
    <scope>NUCLEOTIDE SEQUENCE [LARGE SCALE GENOMIC DNA]</scope>
    <source>
        <strain evidence="14 15">SCH89</strain>
    </source>
</reference>
<dbReference type="GO" id="GO:0006233">
    <property type="term" value="P:dTDP biosynthetic process"/>
    <property type="evidence" value="ECO:0007669"/>
    <property type="project" value="InterPro"/>
</dbReference>
<dbReference type="InterPro" id="IPR018095">
    <property type="entry name" value="Thymidylate_kin_CS"/>
</dbReference>
<keyword evidence="7 12" id="KW-0418">Kinase</keyword>
<dbReference type="InterPro" id="IPR027417">
    <property type="entry name" value="P-loop_NTPase"/>
</dbReference>
<keyword evidence="6 12" id="KW-0547">Nucleotide-binding</keyword>
<evidence type="ECO:0000259" key="13">
    <source>
        <dbReference type="Pfam" id="PF02223"/>
    </source>
</evidence>
<evidence type="ECO:0000256" key="12">
    <source>
        <dbReference type="HAMAP-Rule" id="MF_00165"/>
    </source>
</evidence>
<sequence length="220" mass="23710">MVADRLTGRFITLEGGEGVGKSTLQMALAERLRGMGIDVVTTREPGGTPLAERIRELALRPPENDGWSSMSEALLMNAARSDHLDKLIRPALTNGKWVISDRFSDSTLVYQSVKGGVAKDILLKIEAAVIADTRPDLTLVLDAPKSATDARRTSRGAQTDAFEARPSTFHEAVRSAFQTLAQSDPARCRLIDAGQTAEQVAEGAWQEIKALLSAQRASAP</sequence>